<evidence type="ECO:0000313" key="5">
    <source>
        <dbReference type="Ensembl" id="ENSEEEP00000062341.1"/>
    </source>
</evidence>
<reference evidence="5" key="3">
    <citation type="submission" date="2025-09" db="UniProtKB">
        <authorList>
            <consortium name="Ensembl"/>
        </authorList>
    </citation>
    <scope>IDENTIFICATION</scope>
</reference>
<keyword evidence="4" id="KW-0325">Glycoprotein</keyword>
<protein>
    <recommendedName>
        <fullName evidence="7">Ig-like domain-containing protein</fullName>
    </recommendedName>
</protein>
<evidence type="ECO:0000256" key="2">
    <source>
        <dbReference type="ARBA" id="ARBA00022729"/>
    </source>
</evidence>
<keyword evidence="3" id="KW-0472">Membrane</keyword>
<dbReference type="InterPro" id="IPR013783">
    <property type="entry name" value="Ig-like_fold"/>
</dbReference>
<dbReference type="SUPFAM" id="SSF48726">
    <property type="entry name" value="Immunoglobulin"/>
    <property type="match status" value="1"/>
</dbReference>
<dbReference type="InterPro" id="IPR015631">
    <property type="entry name" value="CD2/SLAM_rcpt"/>
</dbReference>
<reference evidence="5 6" key="1">
    <citation type="submission" date="2020-05" db="EMBL/GenBank/DDBJ databases">
        <title>Electrophorus electricus (electric eel) genome, fEleEle1, primary haplotype.</title>
        <authorList>
            <person name="Myers G."/>
            <person name="Meyer A."/>
            <person name="Fedrigo O."/>
            <person name="Formenti G."/>
            <person name="Rhie A."/>
            <person name="Tracey A."/>
            <person name="Sims Y."/>
            <person name="Jarvis E.D."/>
        </authorList>
    </citation>
    <scope>NUCLEOTIDE SEQUENCE [LARGE SCALE GENOMIC DNA]</scope>
</reference>
<dbReference type="Ensembl" id="ENSEEET00000054575.1">
    <property type="protein sequence ID" value="ENSEEEP00000062341.1"/>
    <property type="gene ID" value="ENSEEEG00000028048.1"/>
</dbReference>
<dbReference type="InterPro" id="IPR036179">
    <property type="entry name" value="Ig-like_dom_sf"/>
</dbReference>
<dbReference type="GO" id="GO:0016020">
    <property type="term" value="C:membrane"/>
    <property type="evidence" value="ECO:0007669"/>
    <property type="project" value="UniProtKB-SubCell"/>
</dbReference>
<reference evidence="5" key="2">
    <citation type="submission" date="2025-08" db="UniProtKB">
        <authorList>
            <consortium name="Ensembl"/>
        </authorList>
    </citation>
    <scope>IDENTIFICATION</scope>
</reference>
<accession>A0AAY5EZX1</accession>
<gene>
    <name evidence="5" type="primary">LOC113569434</name>
</gene>
<dbReference type="Gene3D" id="2.60.40.10">
    <property type="entry name" value="Immunoglobulins"/>
    <property type="match status" value="2"/>
</dbReference>
<dbReference type="PANTHER" id="PTHR12080">
    <property type="entry name" value="SIGNALING LYMPHOCYTIC ACTIVATION MOLECULE"/>
    <property type="match status" value="1"/>
</dbReference>
<name>A0AAY5EZX1_ELEEL</name>
<evidence type="ECO:0008006" key="7">
    <source>
        <dbReference type="Google" id="ProtNLM"/>
    </source>
</evidence>
<proteinExistence type="predicted"/>
<dbReference type="AlphaFoldDB" id="A0AAY5EZX1"/>
<evidence type="ECO:0000256" key="1">
    <source>
        <dbReference type="ARBA" id="ARBA00004370"/>
    </source>
</evidence>
<dbReference type="Proteomes" id="UP000314983">
    <property type="component" value="Chromosome 19"/>
</dbReference>
<evidence type="ECO:0000256" key="4">
    <source>
        <dbReference type="ARBA" id="ARBA00023180"/>
    </source>
</evidence>
<evidence type="ECO:0000313" key="6">
    <source>
        <dbReference type="Proteomes" id="UP000314983"/>
    </source>
</evidence>
<dbReference type="PANTHER" id="PTHR12080:SF59">
    <property type="entry name" value="HEPATIC AND GLIAL CELL ADHESION MOLECULE"/>
    <property type="match status" value="1"/>
</dbReference>
<organism evidence="5 6">
    <name type="scientific">Electrophorus electricus</name>
    <name type="common">Electric eel</name>
    <name type="synonym">Gymnotus electricus</name>
    <dbReference type="NCBI Taxonomy" id="8005"/>
    <lineage>
        <taxon>Eukaryota</taxon>
        <taxon>Metazoa</taxon>
        <taxon>Chordata</taxon>
        <taxon>Craniata</taxon>
        <taxon>Vertebrata</taxon>
        <taxon>Euteleostomi</taxon>
        <taxon>Actinopterygii</taxon>
        <taxon>Neopterygii</taxon>
        <taxon>Teleostei</taxon>
        <taxon>Ostariophysi</taxon>
        <taxon>Gymnotiformes</taxon>
        <taxon>Gymnotoidei</taxon>
        <taxon>Gymnotidae</taxon>
        <taxon>Electrophorus</taxon>
    </lineage>
</organism>
<dbReference type="GO" id="GO:0005911">
    <property type="term" value="C:cell-cell junction"/>
    <property type="evidence" value="ECO:0007669"/>
    <property type="project" value="TreeGrafter"/>
</dbReference>
<comment type="subcellular location">
    <subcellularLocation>
        <location evidence="1">Membrane</location>
    </subcellularLocation>
</comment>
<dbReference type="GeneTree" id="ENSGT01030000235097"/>
<sequence>MNVFHGYCVSYSGILLLGIIQGLCVLADENTETVRRASGSSLLLPLGLQKESVSYAQWKFKEHQIARYSKNQIHISLNHQFMGRLKVDNINVTLEVEALQVQDSGTFSIIADETSQFPTKFISLIVYARIENITIQSNQTWLDSIKACDVHLWCQTSEDPSASYTWRGYQNGSGAFLHFTFSPEDGNIILSCTAANNLSNQTASKPLKCKEQPTTALNPFSALRLLSSLLAASPYLLVSIILGVKCYRAQGKNSLYKECITLNKMMIVKCEVTHLFVLCFSAHSDEKESQYAVNET</sequence>
<evidence type="ECO:0000256" key="3">
    <source>
        <dbReference type="ARBA" id="ARBA00023136"/>
    </source>
</evidence>
<keyword evidence="2" id="KW-0732">Signal</keyword>
<keyword evidence="6" id="KW-1185">Reference proteome</keyword>